<feature type="domain" description="DUF6534" evidence="2">
    <location>
        <begin position="136"/>
        <end position="224"/>
    </location>
</feature>
<dbReference type="EMBL" id="JAACJL010000031">
    <property type="protein sequence ID" value="KAF4616578.1"/>
    <property type="molecule type" value="Genomic_DNA"/>
</dbReference>
<dbReference type="AlphaFoldDB" id="A0A8H4QTH6"/>
<protein>
    <recommendedName>
        <fullName evidence="2">DUF6534 domain-containing protein</fullName>
    </recommendedName>
</protein>
<dbReference type="Proteomes" id="UP000521872">
    <property type="component" value="Unassembled WGS sequence"/>
</dbReference>
<evidence type="ECO:0000256" key="1">
    <source>
        <dbReference type="SAM" id="Phobius"/>
    </source>
</evidence>
<reference evidence="3 4" key="1">
    <citation type="submission" date="2019-12" db="EMBL/GenBank/DDBJ databases">
        <authorList>
            <person name="Floudas D."/>
            <person name="Bentzer J."/>
            <person name="Ahren D."/>
            <person name="Johansson T."/>
            <person name="Persson P."/>
            <person name="Tunlid A."/>
        </authorList>
    </citation>
    <scope>NUCLEOTIDE SEQUENCE [LARGE SCALE GENOMIC DNA]</scope>
    <source>
        <strain evidence="3 4">CBS 102.39</strain>
    </source>
</reference>
<keyword evidence="1" id="KW-0472">Membrane</keyword>
<dbReference type="PANTHER" id="PTHR40465:SF1">
    <property type="entry name" value="DUF6534 DOMAIN-CONTAINING PROTEIN"/>
    <property type="match status" value="1"/>
</dbReference>
<feature type="transmembrane region" description="Helical" evidence="1">
    <location>
        <begin position="17"/>
        <end position="42"/>
    </location>
</feature>
<evidence type="ECO:0000259" key="2">
    <source>
        <dbReference type="Pfam" id="PF20152"/>
    </source>
</evidence>
<feature type="transmembrane region" description="Helical" evidence="1">
    <location>
        <begin position="131"/>
        <end position="152"/>
    </location>
</feature>
<feature type="transmembrane region" description="Helical" evidence="1">
    <location>
        <begin position="173"/>
        <end position="194"/>
    </location>
</feature>
<organism evidence="3 4">
    <name type="scientific">Agrocybe pediades</name>
    <dbReference type="NCBI Taxonomy" id="84607"/>
    <lineage>
        <taxon>Eukaryota</taxon>
        <taxon>Fungi</taxon>
        <taxon>Dikarya</taxon>
        <taxon>Basidiomycota</taxon>
        <taxon>Agaricomycotina</taxon>
        <taxon>Agaricomycetes</taxon>
        <taxon>Agaricomycetidae</taxon>
        <taxon>Agaricales</taxon>
        <taxon>Agaricineae</taxon>
        <taxon>Strophariaceae</taxon>
        <taxon>Agrocybe</taxon>
    </lineage>
</organism>
<comment type="caution">
    <text evidence="3">The sequence shown here is derived from an EMBL/GenBank/DDBJ whole genome shotgun (WGS) entry which is preliminary data.</text>
</comment>
<dbReference type="PANTHER" id="PTHR40465">
    <property type="entry name" value="CHROMOSOME 1, WHOLE GENOME SHOTGUN SEQUENCE"/>
    <property type="match status" value="1"/>
</dbReference>
<evidence type="ECO:0000313" key="4">
    <source>
        <dbReference type="Proteomes" id="UP000521872"/>
    </source>
</evidence>
<accession>A0A8H4QTH6</accession>
<evidence type="ECO:0000313" key="3">
    <source>
        <dbReference type="EMBL" id="KAF4616578.1"/>
    </source>
</evidence>
<keyword evidence="1" id="KW-0812">Transmembrane</keyword>
<keyword evidence="4" id="KW-1185">Reference proteome</keyword>
<sequence length="314" mass="34180">MNLYHLAFPKDPLRNKILVYSVFILEIVQTCIITDTAFRVFGFGYGDISYFNDIGIAWFSVPIITGLVAFIAAGFYAYRISILAQSWWVASVILLLGFVQLVGAVIAAVVLKHAVLFSHLLGKDYSIATGIWNGGAAACDVLIASSMTFYLSRRGATTGVETTHVLLRRVVRLVIETGTVTAAMALLNLILSTLPGQPSYYLVTSETLAKFYSNSMMVVLNSRMRIGLENNSTTEGRVDTTVSMGRFRTTVGGGVITNRSHHTGFGTASRGGMDTDAYELGEGVMVTREQVVFPDGNHAVKKEEDSDKGTFLVM</sequence>
<feature type="transmembrane region" description="Helical" evidence="1">
    <location>
        <begin position="54"/>
        <end position="78"/>
    </location>
</feature>
<keyword evidence="1" id="KW-1133">Transmembrane helix</keyword>
<dbReference type="Pfam" id="PF20152">
    <property type="entry name" value="DUF6534"/>
    <property type="match status" value="1"/>
</dbReference>
<dbReference type="InterPro" id="IPR045339">
    <property type="entry name" value="DUF6534"/>
</dbReference>
<name>A0A8H4QTH6_9AGAR</name>
<proteinExistence type="predicted"/>
<gene>
    <name evidence="3" type="ORF">D9613_008944</name>
</gene>
<feature type="transmembrane region" description="Helical" evidence="1">
    <location>
        <begin position="87"/>
        <end position="111"/>
    </location>
</feature>